<dbReference type="Gene3D" id="1.10.287.130">
    <property type="match status" value="1"/>
</dbReference>
<evidence type="ECO:0000256" key="7">
    <source>
        <dbReference type="SAM" id="Phobius"/>
    </source>
</evidence>
<feature type="transmembrane region" description="Helical" evidence="7">
    <location>
        <begin position="166"/>
        <end position="184"/>
    </location>
</feature>
<evidence type="ECO:0000256" key="6">
    <source>
        <dbReference type="ARBA" id="ARBA00022840"/>
    </source>
</evidence>
<evidence type="ECO:0000313" key="9">
    <source>
        <dbReference type="EMBL" id="ARD21282.1"/>
    </source>
</evidence>
<dbReference type="Gene3D" id="3.30.565.10">
    <property type="entry name" value="Histidine kinase-like ATPase, C-terminal domain"/>
    <property type="match status" value="1"/>
</dbReference>
<dbReference type="PANTHER" id="PTHR44936">
    <property type="entry name" value="SENSOR PROTEIN CREC"/>
    <property type="match status" value="1"/>
</dbReference>
<keyword evidence="6" id="KW-0067">ATP-binding</keyword>
<dbReference type="SUPFAM" id="SSF55874">
    <property type="entry name" value="ATPase domain of HSP90 chaperone/DNA topoisomerase II/histidine kinase"/>
    <property type="match status" value="1"/>
</dbReference>
<dbReference type="InterPro" id="IPR003594">
    <property type="entry name" value="HATPase_dom"/>
</dbReference>
<feature type="transmembrane region" description="Helical" evidence="7">
    <location>
        <begin position="106"/>
        <end position="123"/>
    </location>
</feature>
<evidence type="ECO:0000256" key="1">
    <source>
        <dbReference type="ARBA" id="ARBA00000085"/>
    </source>
</evidence>
<dbReference type="EC" id="2.7.13.3" evidence="2"/>
<comment type="catalytic activity">
    <reaction evidence="1">
        <text>ATP + protein L-histidine = ADP + protein N-phospho-L-histidine.</text>
        <dbReference type="EC" id="2.7.13.3"/>
    </reaction>
</comment>
<dbReference type="EMBL" id="CP020472">
    <property type="protein sequence ID" value="ARD21282.1"/>
    <property type="molecule type" value="Genomic_DNA"/>
</dbReference>
<keyword evidence="3" id="KW-0808">Transferase</keyword>
<dbReference type="PROSITE" id="PS50109">
    <property type="entry name" value="HIS_KIN"/>
    <property type="match status" value="1"/>
</dbReference>
<dbReference type="InterPro" id="IPR036890">
    <property type="entry name" value="HATPase_C_sf"/>
</dbReference>
<evidence type="ECO:0000256" key="4">
    <source>
        <dbReference type="ARBA" id="ARBA00022741"/>
    </source>
</evidence>
<sequence>MLFKGIEVFMFEKTSGFERNKEQLALLRLINWLLKLGLIFFGTELFDLTWPPKELSYVLLAEFIYVVACFRYRFQCINTPSILFSTLLLDTLFWAIWLFYTGGATNAFVSLLLLPIAIGAVTLSRWAPWVLTFLSTGLYTLMMFTMPENRIRHHGMDMSSHYLGMWFNFVISALVLTITVGFIAKRVRQKNAQLSYLREAQLRQEKLLALGTASAQIAHQVATPLATLRLLVDELAEEGVATDIEPDMQQALLRCEATLADLRHATESIREQKRVATPIHHFVEDLRDRVQLLMPETQLVIEQSELLHSATINTDASVLPAFLALIDNAARASVENINLAKVMLTVVSSSPQEVCVNIRDFGKGMGAQQLAELGQNVVSDPKGMGIGVLLSHASFERLGGQFSLCQHQEGGTIASVTLPVTNNNL</sequence>
<evidence type="ECO:0000313" key="10">
    <source>
        <dbReference type="Proteomes" id="UP000191820"/>
    </source>
</evidence>
<name>A0ABM6JIA4_9GAMM</name>
<feature type="transmembrane region" description="Helical" evidence="7">
    <location>
        <begin position="25"/>
        <end position="43"/>
    </location>
</feature>
<accession>A0ABM6JIA4</accession>
<reference evidence="9 10" key="1">
    <citation type="submission" date="2017-03" db="EMBL/GenBank/DDBJ databases">
        <title>Genome sequencing of Shewanella japonica KCTC 22435.</title>
        <authorList>
            <person name="Kim K.M."/>
        </authorList>
    </citation>
    <scope>NUCLEOTIDE SEQUENCE [LARGE SCALE GENOMIC DNA]</scope>
    <source>
        <strain evidence="9 10">KCTC 22435</strain>
    </source>
</reference>
<evidence type="ECO:0000259" key="8">
    <source>
        <dbReference type="PROSITE" id="PS50109"/>
    </source>
</evidence>
<feature type="domain" description="Histidine kinase" evidence="8">
    <location>
        <begin position="216"/>
        <end position="422"/>
    </location>
</feature>
<keyword evidence="7" id="KW-1133">Transmembrane helix</keyword>
<feature type="transmembrane region" description="Helical" evidence="7">
    <location>
        <begin position="130"/>
        <end position="146"/>
    </location>
</feature>
<dbReference type="Pfam" id="PF02518">
    <property type="entry name" value="HATPase_c"/>
    <property type="match status" value="1"/>
</dbReference>
<protein>
    <recommendedName>
        <fullName evidence="2">histidine kinase</fullName>
        <ecNumber evidence="2">2.7.13.3</ecNumber>
    </recommendedName>
</protein>
<evidence type="ECO:0000256" key="5">
    <source>
        <dbReference type="ARBA" id="ARBA00022777"/>
    </source>
</evidence>
<dbReference type="InterPro" id="IPR050980">
    <property type="entry name" value="2C_sensor_his_kinase"/>
</dbReference>
<keyword evidence="10" id="KW-1185">Reference proteome</keyword>
<dbReference type="GO" id="GO:0016301">
    <property type="term" value="F:kinase activity"/>
    <property type="evidence" value="ECO:0007669"/>
    <property type="project" value="UniProtKB-KW"/>
</dbReference>
<proteinExistence type="predicted"/>
<dbReference type="Proteomes" id="UP000191820">
    <property type="component" value="Chromosome"/>
</dbReference>
<organism evidence="9 10">
    <name type="scientific">Shewanella japonica</name>
    <dbReference type="NCBI Taxonomy" id="93973"/>
    <lineage>
        <taxon>Bacteria</taxon>
        <taxon>Pseudomonadati</taxon>
        <taxon>Pseudomonadota</taxon>
        <taxon>Gammaproteobacteria</taxon>
        <taxon>Alteromonadales</taxon>
        <taxon>Shewanellaceae</taxon>
        <taxon>Shewanella</taxon>
    </lineage>
</organism>
<dbReference type="InterPro" id="IPR005467">
    <property type="entry name" value="His_kinase_dom"/>
</dbReference>
<dbReference type="PANTHER" id="PTHR44936:SF10">
    <property type="entry name" value="SENSOR PROTEIN RSTB"/>
    <property type="match status" value="1"/>
</dbReference>
<keyword evidence="4" id="KW-0547">Nucleotide-binding</keyword>
<evidence type="ECO:0000256" key="2">
    <source>
        <dbReference type="ARBA" id="ARBA00012438"/>
    </source>
</evidence>
<keyword evidence="7" id="KW-0472">Membrane</keyword>
<evidence type="ECO:0000256" key="3">
    <source>
        <dbReference type="ARBA" id="ARBA00022679"/>
    </source>
</evidence>
<keyword evidence="5 9" id="KW-0418">Kinase</keyword>
<gene>
    <name evidence="9" type="ORF">SJ2017_0951</name>
</gene>
<keyword evidence="7" id="KW-0812">Transmembrane</keyword>